<dbReference type="CDD" id="cd00093">
    <property type="entry name" value="HTH_XRE"/>
    <property type="match status" value="1"/>
</dbReference>
<protein>
    <submittedName>
        <fullName evidence="3">Helix-turn-helix transcriptional regulator</fullName>
    </submittedName>
</protein>
<dbReference type="Pfam" id="PF01381">
    <property type="entry name" value="HTH_3"/>
    <property type="match status" value="1"/>
</dbReference>
<dbReference type="InterPro" id="IPR001387">
    <property type="entry name" value="Cro/C1-type_HTH"/>
</dbReference>
<dbReference type="RefSeq" id="WP_191696646.1">
    <property type="nucleotide sequence ID" value="NZ_JACSQO010000001.1"/>
</dbReference>
<dbReference type="Proteomes" id="UP000640786">
    <property type="component" value="Unassembled WGS sequence"/>
</dbReference>
<dbReference type="InterPro" id="IPR050807">
    <property type="entry name" value="TransReg_Diox_bact_type"/>
</dbReference>
<dbReference type="SMART" id="SM00530">
    <property type="entry name" value="HTH_XRE"/>
    <property type="match status" value="1"/>
</dbReference>
<reference evidence="3 4" key="1">
    <citation type="submission" date="2020-08" db="EMBL/GenBank/DDBJ databases">
        <title>A Genomic Blueprint of the Chicken Gut Microbiome.</title>
        <authorList>
            <person name="Gilroy R."/>
            <person name="Ravi A."/>
            <person name="Getino M."/>
            <person name="Pursley I."/>
            <person name="Horton D.L."/>
            <person name="Alikhan N.-F."/>
            <person name="Baker D."/>
            <person name="Gharbi K."/>
            <person name="Hall N."/>
            <person name="Watson M."/>
            <person name="Adriaenssens E.M."/>
            <person name="Foster-Nyarko E."/>
            <person name="Jarju S."/>
            <person name="Secka A."/>
            <person name="Antonio M."/>
            <person name="Oren A."/>
            <person name="Chaudhuri R."/>
            <person name="La Ragione R.M."/>
            <person name="Hildebrand F."/>
            <person name="Pallen M.J."/>
        </authorList>
    </citation>
    <scope>NUCLEOTIDE SEQUENCE [LARGE SCALE GENOMIC DNA]</scope>
    <source>
        <strain evidence="3 4">Sa2BUA9</strain>
    </source>
</reference>
<evidence type="ECO:0000259" key="2">
    <source>
        <dbReference type="PROSITE" id="PS50943"/>
    </source>
</evidence>
<keyword evidence="1" id="KW-0238">DNA-binding</keyword>
<comment type="caution">
    <text evidence="3">The sequence shown here is derived from an EMBL/GenBank/DDBJ whole genome shotgun (WGS) entry which is preliminary data.</text>
</comment>
<keyword evidence="4" id="KW-1185">Reference proteome</keyword>
<organism evidence="3 4">
    <name type="scientific">Psychrobacillus faecigallinarum</name>
    <dbReference type="NCBI Taxonomy" id="2762235"/>
    <lineage>
        <taxon>Bacteria</taxon>
        <taxon>Bacillati</taxon>
        <taxon>Bacillota</taxon>
        <taxon>Bacilli</taxon>
        <taxon>Bacillales</taxon>
        <taxon>Bacillaceae</taxon>
        <taxon>Psychrobacillus</taxon>
    </lineage>
</organism>
<proteinExistence type="predicted"/>
<dbReference type="PROSITE" id="PS50943">
    <property type="entry name" value="HTH_CROC1"/>
    <property type="match status" value="1"/>
</dbReference>
<sequence>MAFYEHLRAYREQLDITQMEAARRIGIDHSVLSKYEKGDLAIPIDLLMKIKEVYAISNDYFLNMLEDKPSKSKNPGLEARESRSKYIEAFQEEYVTPLASYKEFRLLVMDIKSVSKEEKELKRYIKGLLKKD</sequence>
<gene>
    <name evidence="3" type="ORF">H9650_04220</name>
</gene>
<evidence type="ECO:0000313" key="3">
    <source>
        <dbReference type="EMBL" id="MBD7943316.1"/>
    </source>
</evidence>
<dbReference type="PANTHER" id="PTHR46797:SF1">
    <property type="entry name" value="METHYLPHOSPHONATE SYNTHASE"/>
    <property type="match status" value="1"/>
</dbReference>
<evidence type="ECO:0000313" key="4">
    <source>
        <dbReference type="Proteomes" id="UP000640786"/>
    </source>
</evidence>
<evidence type="ECO:0000256" key="1">
    <source>
        <dbReference type="ARBA" id="ARBA00023125"/>
    </source>
</evidence>
<dbReference type="PANTHER" id="PTHR46797">
    <property type="entry name" value="HTH-TYPE TRANSCRIPTIONAL REGULATOR"/>
    <property type="match status" value="1"/>
</dbReference>
<dbReference type="InterPro" id="IPR010982">
    <property type="entry name" value="Lambda_DNA-bd_dom_sf"/>
</dbReference>
<dbReference type="SUPFAM" id="SSF47413">
    <property type="entry name" value="lambda repressor-like DNA-binding domains"/>
    <property type="match status" value="1"/>
</dbReference>
<dbReference type="Gene3D" id="1.10.260.40">
    <property type="entry name" value="lambda repressor-like DNA-binding domains"/>
    <property type="match status" value="1"/>
</dbReference>
<name>A0ABR8R6A3_9BACI</name>
<feature type="domain" description="HTH cro/C1-type" evidence="2">
    <location>
        <begin position="7"/>
        <end position="61"/>
    </location>
</feature>
<accession>A0ABR8R6A3</accession>
<dbReference type="EMBL" id="JACSQO010000001">
    <property type="protein sequence ID" value="MBD7943316.1"/>
    <property type="molecule type" value="Genomic_DNA"/>
</dbReference>